<dbReference type="RefSeq" id="WP_166283611.1">
    <property type="nucleotide sequence ID" value="NZ_JAANNP010000024.1"/>
</dbReference>
<evidence type="ECO:0000313" key="2">
    <source>
        <dbReference type="EMBL" id="NHC15315.1"/>
    </source>
</evidence>
<feature type="domain" description="PhnB-like" evidence="1">
    <location>
        <begin position="3"/>
        <end position="117"/>
    </location>
</feature>
<gene>
    <name evidence="2" type="ORF">G9H71_16150</name>
</gene>
<protein>
    <submittedName>
        <fullName evidence="2">VOC family protein</fullName>
    </submittedName>
</protein>
<name>A0ABX0H009_9ACTN</name>
<dbReference type="InterPro" id="IPR009725">
    <property type="entry name" value="3_dmu_93_MTrfase"/>
</dbReference>
<evidence type="ECO:0000259" key="1">
    <source>
        <dbReference type="Pfam" id="PF06983"/>
    </source>
</evidence>
<reference evidence="2 3" key="1">
    <citation type="submission" date="2020-03" db="EMBL/GenBank/DDBJ databases">
        <title>Two novel Motilibacter sp.</title>
        <authorList>
            <person name="Liu S."/>
        </authorList>
    </citation>
    <scope>NUCLEOTIDE SEQUENCE [LARGE SCALE GENOMIC DNA]</scope>
    <source>
        <strain evidence="2 3">E257</strain>
    </source>
</reference>
<organism evidence="2 3">
    <name type="scientific">Motilibacter deserti</name>
    <dbReference type="NCBI Taxonomy" id="2714956"/>
    <lineage>
        <taxon>Bacteria</taxon>
        <taxon>Bacillati</taxon>
        <taxon>Actinomycetota</taxon>
        <taxon>Actinomycetes</taxon>
        <taxon>Motilibacterales</taxon>
        <taxon>Motilibacteraceae</taxon>
        <taxon>Motilibacter</taxon>
    </lineage>
</organism>
<dbReference type="PANTHER" id="PTHR33990">
    <property type="entry name" value="PROTEIN YJDN-RELATED"/>
    <property type="match status" value="1"/>
</dbReference>
<comment type="caution">
    <text evidence="2">The sequence shown here is derived from an EMBL/GenBank/DDBJ whole genome shotgun (WGS) entry which is preliminary data.</text>
</comment>
<proteinExistence type="predicted"/>
<dbReference type="Pfam" id="PF06983">
    <property type="entry name" value="3-dmu-9_3-mt"/>
    <property type="match status" value="1"/>
</dbReference>
<keyword evidence="3" id="KW-1185">Reference proteome</keyword>
<dbReference type="CDD" id="cd06588">
    <property type="entry name" value="PhnB_like"/>
    <property type="match status" value="1"/>
</dbReference>
<dbReference type="Gene3D" id="3.10.180.10">
    <property type="entry name" value="2,3-Dihydroxybiphenyl 1,2-Dioxygenase, domain 1"/>
    <property type="match status" value="1"/>
</dbReference>
<dbReference type="InterPro" id="IPR028973">
    <property type="entry name" value="PhnB-like"/>
</dbReference>
<sequence>MPKTIPCLWFDGQAEDAAKLYVSLFPNSSINNVTRYGADQPGAEGAVMTVEFTLDGQDYVGLNGGPQFPFTEAISFQILCKDQEEADHYYDGLTANGGQESQCGWLKDPFGVSWQVTPVELLELIRDPDPERAQRAVQAMLQMRRIVIADIKQAADGVPV</sequence>
<evidence type="ECO:0000313" key="3">
    <source>
        <dbReference type="Proteomes" id="UP000800981"/>
    </source>
</evidence>
<dbReference type="PIRSF" id="PIRSF021700">
    <property type="entry name" value="3_dmu_93_MTrfase"/>
    <property type="match status" value="1"/>
</dbReference>
<dbReference type="SUPFAM" id="SSF54593">
    <property type="entry name" value="Glyoxalase/Bleomycin resistance protein/Dihydroxybiphenyl dioxygenase"/>
    <property type="match status" value="1"/>
</dbReference>
<dbReference type="Proteomes" id="UP000800981">
    <property type="component" value="Unassembled WGS sequence"/>
</dbReference>
<accession>A0ABX0H009</accession>
<dbReference type="PANTHER" id="PTHR33990:SF2">
    <property type="entry name" value="PHNB-LIKE DOMAIN-CONTAINING PROTEIN"/>
    <property type="match status" value="1"/>
</dbReference>
<dbReference type="EMBL" id="JAANNP010000024">
    <property type="protein sequence ID" value="NHC15315.1"/>
    <property type="molecule type" value="Genomic_DNA"/>
</dbReference>
<dbReference type="InterPro" id="IPR029068">
    <property type="entry name" value="Glyas_Bleomycin-R_OHBP_Dase"/>
</dbReference>